<evidence type="ECO:0000313" key="3">
    <source>
        <dbReference type="Proteomes" id="UP000324585"/>
    </source>
</evidence>
<sequence length="306" mass="34088">MCVCFVVVPTRVERRQQEAAHERAPVARAQTKWRLVHHSRSRAVVGKTRLGAEQQDAEEDLDVIERAMKWLGFKKEKTPFGLARFDRDKFPELWPAELEEQADPVEGDEKDPDLQLIRPMMARTSLQTRPMECVFDAEVHGWKAASFHRCVDKRGPAVVLARTKGGAVVGGYSPKGWVGYGESRGSIAAFLFTWPDGDTSKRSIKLRKIGMASMASMDQPESGPRFGAEGLTIPLLDARATEYDGTERVARCKLGTYYDKLPDGSKSLFAHGEGLLTELVSLRAFVGIYGSDEEIPFLDALPFSLE</sequence>
<evidence type="ECO:0000313" key="2">
    <source>
        <dbReference type="EMBL" id="KAA8496999.1"/>
    </source>
</evidence>
<organism evidence="2 3">
    <name type="scientific">Porphyridium purpureum</name>
    <name type="common">Red alga</name>
    <name type="synonym">Porphyridium cruentum</name>
    <dbReference type="NCBI Taxonomy" id="35688"/>
    <lineage>
        <taxon>Eukaryota</taxon>
        <taxon>Rhodophyta</taxon>
        <taxon>Bangiophyceae</taxon>
        <taxon>Porphyridiales</taxon>
        <taxon>Porphyridiaceae</taxon>
        <taxon>Porphyridium</taxon>
    </lineage>
</organism>
<comment type="caution">
    <text evidence="2">The sequence shown here is derived from an EMBL/GenBank/DDBJ whole genome shotgun (WGS) entry which is preliminary data.</text>
</comment>
<accession>A0A5J4YZD4</accession>
<protein>
    <recommendedName>
        <fullName evidence="1">TLDc domain-containing protein</fullName>
    </recommendedName>
</protein>
<dbReference type="InterPro" id="IPR006571">
    <property type="entry name" value="TLDc_dom"/>
</dbReference>
<reference evidence="3" key="1">
    <citation type="journal article" date="2019" name="Nat. Commun.">
        <title>Expansion of phycobilisome linker gene families in mesophilic red algae.</title>
        <authorList>
            <person name="Lee J."/>
            <person name="Kim D."/>
            <person name="Bhattacharya D."/>
            <person name="Yoon H.S."/>
        </authorList>
    </citation>
    <scope>NUCLEOTIDE SEQUENCE [LARGE SCALE GENOMIC DNA]</scope>
    <source>
        <strain evidence="3">CCMP 1328</strain>
    </source>
</reference>
<dbReference type="OrthoDB" id="25620at2759"/>
<gene>
    <name evidence="2" type="ORF">FVE85_0728</name>
</gene>
<proteinExistence type="predicted"/>
<dbReference type="Pfam" id="PF07534">
    <property type="entry name" value="TLD"/>
    <property type="match status" value="1"/>
</dbReference>
<feature type="domain" description="TLDc" evidence="1">
    <location>
        <begin position="120"/>
        <end position="194"/>
    </location>
</feature>
<keyword evidence="3" id="KW-1185">Reference proteome</keyword>
<dbReference type="OMA" id="FLFTWPD"/>
<evidence type="ECO:0000259" key="1">
    <source>
        <dbReference type="Pfam" id="PF07534"/>
    </source>
</evidence>
<name>A0A5J4YZD4_PORPP</name>
<dbReference type="Proteomes" id="UP000324585">
    <property type="component" value="Unassembled WGS sequence"/>
</dbReference>
<dbReference type="AlphaFoldDB" id="A0A5J4YZD4"/>
<dbReference type="EMBL" id="VRMN01000002">
    <property type="protein sequence ID" value="KAA8496999.1"/>
    <property type="molecule type" value="Genomic_DNA"/>
</dbReference>